<dbReference type="GO" id="GO:0008714">
    <property type="term" value="F:AMP nucleosidase activity"/>
    <property type="evidence" value="ECO:0007669"/>
    <property type="project" value="UniProtKB-EC"/>
</dbReference>
<dbReference type="EC" id="3.2.2.n1" evidence="3"/>
<sequence length="194" mass="21207">MSEIASICIYCGSSSRASEAHLDAAARLGRLIAESGRTIIYGGGRLGLMGRIAQGGLAGGGTVVGIIPEHLYKVEVQNEDVTELLVVDTMHTRKAEMVRRADAFCVLPGGIGTLDELVEILTWRQLELHDKPVVVVNQDGYFEPFRALLAHFIEHRYAGPALLGFVSFVDRVEDVLPLLEASPAERFEEHPEKI</sequence>
<dbReference type="PANTHER" id="PTHR31223:SF70">
    <property type="entry name" value="LOG FAMILY PROTEIN YJL055W"/>
    <property type="match status" value="1"/>
</dbReference>
<evidence type="ECO:0000256" key="2">
    <source>
        <dbReference type="ARBA" id="ARBA00006763"/>
    </source>
</evidence>
<dbReference type="SUPFAM" id="SSF102405">
    <property type="entry name" value="MCP/YpsA-like"/>
    <property type="match status" value="1"/>
</dbReference>
<dbReference type="InterPro" id="IPR005269">
    <property type="entry name" value="LOG"/>
</dbReference>
<dbReference type="OrthoDB" id="9801098at2"/>
<dbReference type="Gene3D" id="3.40.50.450">
    <property type="match status" value="1"/>
</dbReference>
<gene>
    <name evidence="4" type="ORF">CVT23_17075</name>
</gene>
<dbReference type="EMBL" id="PHIG01000044">
    <property type="protein sequence ID" value="PJK28414.1"/>
    <property type="molecule type" value="Genomic_DNA"/>
</dbReference>
<protein>
    <recommendedName>
        <fullName evidence="3">Cytokinin riboside 5'-monophosphate phosphoribohydrolase</fullName>
        <ecNumber evidence="3">3.2.2.n1</ecNumber>
    </recommendedName>
</protein>
<evidence type="ECO:0000256" key="1">
    <source>
        <dbReference type="ARBA" id="ARBA00000274"/>
    </source>
</evidence>
<dbReference type="RefSeq" id="WP_109795772.1">
    <property type="nucleotide sequence ID" value="NZ_PHIG01000044.1"/>
</dbReference>
<dbReference type="AlphaFoldDB" id="A0A2M9FY80"/>
<accession>A0A2M9FY80</accession>
<evidence type="ECO:0000313" key="4">
    <source>
        <dbReference type="EMBL" id="PJK28414.1"/>
    </source>
</evidence>
<comment type="similarity">
    <text evidence="2 3">Belongs to the LOG family.</text>
</comment>
<dbReference type="Pfam" id="PF03641">
    <property type="entry name" value="Lysine_decarbox"/>
    <property type="match status" value="1"/>
</dbReference>
<keyword evidence="3" id="KW-0378">Hydrolase</keyword>
<name>A0A2M9FY80_9PROT</name>
<comment type="catalytic activity">
    <reaction evidence="1">
        <text>AMP + H2O = D-ribose 5-phosphate + adenine</text>
        <dbReference type="Rhea" id="RHEA:20129"/>
        <dbReference type="ChEBI" id="CHEBI:15377"/>
        <dbReference type="ChEBI" id="CHEBI:16708"/>
        <dbReference type="ChEBI" id="CHEBI:78346"/>
        <dbReference type="ChEBI" id="CHEBI:456215"/>
        <dbReference type="EC" id="3.2.2.4"/>
    </reaction>
</comment>
<dbReference type="PANTHER" id="PTHR31223">
    <property type="entry name" value="LOG FAMILY PROTEIN YJL055W"/>
    <property type="match status" value="1"/>
</dbReference>
<dbReference type="InterPro" id="IPR031100">
    <property type="entry name" value="LOG_fam"/>
</dbReference>
<dbReference type="Proteomes" id="UP000229498">
    <property type="component" value="Unassembled WGS sequence"/>
</dbReference>
<evidence type="ECO:0000313" key="5">
    <source>
        <dbReference type="Proteomes" id="UP000229498"/>
    </source>
</evidence>
<evidence type="ECO:0000256" key="3">
    <source>
        <dbReference type="RuleBase" id="RU363015"/>
    </source>
</evidence>
<dbReference type="NCBIfam" id="TIGR00730">
    <property type="entry name" value="Rossman fold protein, TIGR00730 family"/>
    <property type="match status" value="1"/>
</dbReference>
<reference evidence="4 5" key="1">
    <citation type="submission" date="2017-11" db="EMBL/GenBank/DDBJ databases">
        <title>Draft genome sequence of Rhizobiales bacterium SY3-13.</title>
        <authorList>
            <person name="Sun C."/>
        </authorList>
    </citation>
    <scope>NUCLEOTIDE SEQUENCE [LARGE SCALE GENOMIC DNA]</scope>
    <source>
        <strain evidence="4 5">SY3-13</strain>
    </source>
</reference>
<dbReference type="GO" id="GO:0009691">
    <property type="term" value="P:cytokinin biosynthetic process"/>
    <property type="evidence" value="ECO:0007669"/>
    <property type="project" value="UniProtKB-UniRule"/>
</dbReference>
<proteinExistence type="inferred from homology"/>
<dbReference type="GO" id="GO:0005829">
    <property type="term" value="C:cytosol"/>
    <property type="evidence" value="ECO:0007669"/>
    <property type="project" value="TreeGrafter"/>
</dbReference>
<keyword evidence="5" id="KW-1185">Reference proteome</keyword>
<comment type="caution">
    <text evidence="4">The sequence shown here is derived from an EMBL/GenBank/DDBJ whole genome shotgun (WGS) entry which is preliminary data.</text>
</comment>
<organism evidence="4 5">
    <name type="scientific">Minwuia thermotolerans</name>
    <dbReference type="NCBI Taxonomy" id="2056226"/>
    <lineage>
        <taxon>Bacteria</taxon>
        <taxon>Pseudomonadati</taxon>
        <taxon>Pseudomonadota</taxon>
        <taxon>Alphaproteobacteria</taxon>
        <taxon>Minwuiales</taxon>
        <taxon>Minwuiaceae</taxon>
        <taxon>Minwuia</taxon>
    </lineage>
</organism>
<keyword evidence="3" id="KW-0203">Cytokinin biosynthesis</keyword>